<dbReference type="Proteomes" id="UP000000788">
    <property type="component" value="Chromosome"/>
</dbReference>
<dbReference type="STRING" id="93059.P9211_01531"/>
<reference evidence="3 4" key="1">
    <citation type="journal article" date="2007" name="PLoS Genet.">
        <title>Patterns and implications of gene gain and loss in the evolution of Prochlorococcus.</title>
        <authorList>
            <person name="Kettler G.C."/>
            <person name="Martiny A.C."/>
            <person name="Huang K."/>
            <person name="Zucker J."/>
            <person name="Coleman M.L."/>
            <person name="Rodrigue S."/>
            <person name="Chen F."/>
            <person name="Lapidus A."/>
            <person name="Ferriera S."/>
            <person name="Johnson J."/>
            <person name="Steglich C."/>
            <person name="Church G.M."/>
            <person name="Richardson P."/>
            <person name="Chisholm S.W."/>
        </authorList>
    </citation>
    <scope>NUCLEOTIDE SEQUENCE [LARGE SCALE GENOMIC DNA]</scope>
    <source>
        <strain evidence="4">MIT 9211</strain>
    </source>
</reference>
<dbReference type="Pfam" id="PF02698">
    <property type="entry name" value="DUF218"/>
    <property type="match status" value="1"/>
</dbReference>
<name>A9BCZ6_PROM4</name>
<keyword evidence="4" id="KW-1185">Reference proteome</keyword>
<gene>
    <name evidence="3" type="ordered locus">P9211_01531</name>
</gene>
<dbReference type="eggNOG" id="COG1434">
    <property type="taxonomic scope" value="Bacteria"/>
</dbReference>
<evidence type="ECO:0000313" key="3">
    <source>
        <dbReference type="EMBL" id="ABX08084.1"/>
    </source>
</evidence>
<proteinExistence type="predicted"/>
<dbReference type="CDD" id="cd06259">
    <property type="entry name" value="YdcF-like"/>
    <property type="match status" value="1"/>
</dbReference>
<evidence type="ECO:0000259" key="2">
    <source>
        <dbReference type="Pfam" id="PF02698"/>
    </source>
</evidence>
<sequence length="194" mass="21938">MRLHRFHLFGLISGIFLIILFGTIQPLIRVSSNTRKPQLILVLGGDLDREFLGLKIANRLKLPILITGGSNPEYSQWMVKEEGIDSALVRRDYRAKDTLSNFTSIVDDLAEDGINHILLITSEYHIDRAMLIGSIIAGSRGIRLSKVSVPCSTYCKEESNKKYYIDLIRAIAWVTTGKDLKDIFPHEIKLILID</sequence>
<feature type="transmembrane region" description="Helical" evidence="1">
    <location>
        <begin position="6"/>
        <end position="28"/>
    </location>
</feature>
<dbReference type="EMBL" id="CP000878">
    <property type="protein sequence ID" value="ABX08084.1"/>
    <property type="molecule type" value="Genomic_DNA"/>
</dbReference>
<dbReference type="InterPro" id="IPR003848">
    <property type="entry name" value="DUF218"/>
</dbReference>
<evidence type="ECO:0000256" key="1">
    <source>
        <dbReference type="SAM" id="Phobius"/>
    </source>
</evidence>
<keyword evidence="1" id="KW-1133">Transmembrane helix</keyword>
<dbReference type="AlphaFoldDB" id="A9BCZ6"/>
<dbReference type="OrthoDB" id="9782395at2"/>
<feature type="domain" description="DUF218" evidence="2">
    <location>
        <begin position="39"/>
        <end position="132"/>
    </location>
</feature>
<dbReference type="KEGG" id="pmj:P9211_01531"/>
<keyword evidence="1" id="KW-0472">Membrane</keyword>
<accession>A9BCZ6</accession>
<organism evidence="3 4">
    <name type="scientific">Prochlorococcus marinus (strain MIT 9211)</name>
    <dbReference type="NCBI Taxonomy" id="93059"/>
    <lineage>
        <taxon>Bacteria</taxon>
        <taxon>Bacillati</taxon>
        <taxon>Cyanobacteriota</taxon>
        <taxon>Cyanophyceae</taxon>
        <taxon>Synechococcales</taxon>
        <taxon>Prochlorococcaceae</taxon>
        <taxon>Prochlorococcus</taxon>
    </lineage>
</organism>
<dbReference type="HOGENOM" id="CLU_103370_0_0_3"/>
<dbReference type="RefSeq" id="WP_012194709.1">
    <property type="nucleotide sequence ID" value="NC_009976.1"/>
</dbReference>
<evidence type="ECO:0000313" key="4">
    <source>
        <dbReference type="Proteomes" id="UP000000788"/>
    </source>
</evidence>
<keyword evidence="1" id="KW-0812">Transmembrane</keyword>
<protein>
    <recommendedName>
        <fullName evidence="2">DUF218 domain-containing protein</fullName>
    </recommendedName>
</protein>